<dbReference type="OrthoDB" id="5404940at2759"/>
<feature type="compositionally biased region" description="Basic and acidic residues" evidence="1">
    <location>
        <begin position="257"/>
        <end position="271"/>
    </location>
</feature>
<feature type="region of interest" description="Disordered" evidence="1">
    <location>
        <begin position="238"/>
        <end position="357"/>
    </location>
</feature>
<dbReference type="EMBL" id="SKBQ01000078">
    <property type="protein sequence ID" value="TPX08463.1"/>
    <property type="molecule type" value="Genomic_DNA"/>
</dbReference>
<dbReference type="RefSeq" id="XP_030990174.1">
    <property type="nucleotide sequence ID" value="XM_031132659.1"/>
</dbReference>
<feature type="region of interest" description="Disordered" evidence="1">
    <location>
        <begin position="1"/>
        <end position="49"/>
    </location>
</feature>
<protein>
    <submittedName>
        <fullName evidence="3">Uncharacterized protein</fullName>
    </submittedName>
</protein>
<comment type="caution">
    <text evidence="3">The sequence shown here is derived from an EMBL/GenBank/DDBJ whole genome shotgun (WGS) entry which is preliminary data.</text>
</comment>
<dbReference type="AlphaFoldDB" id="A0A507ALK8"/>
<dbReference type="GeneID" id="41977527"/>
<feature type="compositionally biased region" description="Basic and acidic residues" evidence="1">
    <location>
        <begin position="434"/>
        <end position="445"/>
    </location>
</feature>
<accession>A0A507ALK8</accession>
<feature type="compositionally biased region" description="Low complexity" evidence="1">
    <location>
        <begin position="247"/>
        <end position="256"/>
    </location>
</feature>
<keyword evidence="2" id="KW-0472">Membrane</keyword>
<feature type="transmembrane region" description="Helical" evidence="2">
    <location>
        <begin position="194"/>
        <end position="218"/>
    </location>
</feature>
<keyword evidence="4" id="KW-1185">Reference proteome</keyword>
<sequence length="639" mass="69995">MGPQQPFLYESDKVDSRFPTSSFDPKAVTRASWEPKPKKPKQNGPLISINRHPDAHEVIGQRRPFRTLGHRTKAWIKGMRKVQLGLRVLEMIGAAGILTLMILINHVSDLVAWVARITAGVVIVHCVYGIYHLSRHAGGRTPASSAAYQLFAAVSDLCVLPLYTYVCLSTRNSSEGWGTLVANETLLPKYFIPALYYTLIGAGGLHLLSLAIGLWLALKFRQITRMPPDMNPLEAHLTSRAHKRNKSSVATSSTFSESEKRLSTPLEDRRRSGMPYQDLSRPPSIPFTHTRTGSSTSLHSRDSRLDLPSRQYQIPASNRSSPRSSLAPSELDRSGMKRMSHSPLVSGGPDRRSGGGLASRASYIEIPLHETGSPRASTGTVASQVTIQSAGPTAQPRAAKFTEAWYTSESLINRTQQRNKAINTMMLQASSKRRNYEAVHQRGGAEDDSDSDASDRDENAYDLGGLGARGNGMQTPEQQQQTQQDHPNPLRSNPMAQRPRTPYYRPAMGEVSSNARSASGSQDIADAQEQRSADSPRPLSTASSSKKRHTWAPQPQPRNRDSSIQPDSGFYSKPYGELKSATPPIMVGSGRQVSSGNDYDLGERALFPRQRGVSGKIAEEGRAGLGQNGFSSRFSVLNA</sequence>
<gene>
    <name evidence="3" type="ORF">E0L32_010080</name>
</gene>
<dbReference type="STRING" id="1093900.A0A507ALK8"/>
<proteinExistence type="predicted"/>
<feature type="compositionally biased region" description="Polar residues" evidence="1">
    <location>
        <begin position="310"/>
        <end position="327"/>
    </location>
</feature>
<feature type="transmembrane region" description="Helical" evidence="2">
    <location>
        <begin position="84"/>
        <end position="104"/>
    </location>
</feature>
<keyword evidence="2" id="KW-0812">Transmembrane</keyword>
<keyword evidence="2" id="KW-1133">Transmembrane helix</keyword>
<evidence type="ECO:0000313" key="3">
    <source>
        <dbReference type="EMBL" id="TPX08463.1"/>
    </source>
</evidence>
<name>A0A507ALK8_9PEZI</name>
<evidence type="ECO:0000313" key="4">
    <source>
        <dbReference type="Proteomes" id="UP000319257"/>
    </source>
</evidence>
<dbReference type="InParanoid" id="A0A507ALK8"/>
<feature type="transmembrane region" description="Helical" evidence="2">
    <location>
        <begin position="110"/>
        <end position="134"/>
    </location>
</feature>
<reference evidence="3 4" key="1">
    <citation type="submission" date="2019-06" db="EMBL/GenBank/DDBJ databases">
        <title>Draft genome sequence of the filamentous fungus Phialemoniopsis curvata isolated from diesel fuel.</title>
        <authorList>
            <person name="Varaljay V.A."/>
            <person name="Lyon W.J."/>
            <person name="Crouch A.L."/>
            <person name="Drake C.E."/>
            <person name="Hollomon J.M."/>
            <person name="Nadeau L.J."/>
            <person name="Nunn H.S."/>
            <person name="Stevenson B.S."/>
            <person name="Bojanowski C.L."/>
            <person name="Crookes-Goodson W.J."/>
        </authorList>
    </citation>
    <scope>NUCLEOTIDE SEQUENCE [LARGE SCALE GENOMIC DNA]</scope>
    <source>
        <strain evidence="3 4">D216</strain>
    </source>
</reference>
<feature type="compositionally biased region" description="Polar residues" evidence="1">
    <location>
        <begin position="511"/>
        <end position="522"/>
    </location>
</feature>
<dbReference type="Proteomes" id="UP000319257">
    <property type="component" value="Unassembled WGS sequence"/>
</dbReference>
<evidence type="ECO:0000256" key="2">
    <source>
        <dbReference type="SAM" id="Phobius"/>
    </source>
</evidence>
<feature type="compositionally biased region" description="Polar residues" evidence="1">
    <location>
        <begin position="287"/>
        <end position="298"/>
    </location>
</feature>
<evidence type="ECO:0000256" key="1">
    <source>
        <dbReference type="SAM" id="MobiDB-lite"/>
    </source>
</evidence>
<organism evidence="3 4">
    <name type="scientific">Thyridium curvatum</name>
    <dbReference type="NCBI Taxonomy" id="1093900"/>
    <lineage>
        <taxon>Eukaryota</taxon>
        <taxon>Fungi</taxon>
        <taxon>Dikarya</taxon>
        <taxon>Ascomycota</taxon>
        <taxon>Pezizomycotina</taxon>
        <taxon>Sordariomycetes</taxon>
        <taxon>Sordariomycetidae</taxon>
        <taxon>Thyridiales</taxon>
        <taxon>Thyridiaceae</taxon>
        <taxon>Thyridium</taxon>
    </lineage>
</organism>
<feature type="region of interest" description="Disordered" evidence="1">
    <location>
        <begin position="432"/>
        <end position="599"/>
    </location>
</feature>
<feature type="compositionally biased region" description="Low complexity" evidence="1">
    <location>
        <begin position="474"/>
        <end position="484"/>
    </location>
</feature>